<dbReference type="RefSeq" id="WP_127738276.1">
    <property type="nucleotide sequence ID" value="NZ_CAJCKN010000050.1"/>
</dbReference>
<dbReference type="InterPro" id="IPR010079">
    <property type="entry name" value="Xanthine_PRibTrfase"/>
</dbReference>
<evidence type="ECO:0000256" key="1">
    <source>
        <dbReference type="ARBA" id="ARBA00022490"/>
    </source>
</evidence>
<comment type="function">
    <text evidence="5">Converts the preformed base xanthine, a product of nucleic acid breakdown, to xanthosine 5'-monophosphate (XMP), so it can be reused for RNA or DNA synthesis.</text>
</comment>
<proteinExistence type="inferred from homology"/>
<dbReference type="NCBIfam" id="NF006671">
    <property type="entry name" value="PRK09219.1"/>
    <property type="match status" value="1"/>
</dbReference>
<evidence type="ECO:0000256" key="3">
    <source>
        <dbReference type="ARBA" id="ARBA00022679"/>
    </source>
</evidence>
<dbReference type="GO" id="GO:0005737">
    <property type="term" value="C:cytoplasm"/>
    <property type="evidence" value="ECO:0007669"/>
    <property type="project" value="UniProtKB-SubCell"/>
</dbReference>
<name>A0A437KCQ0_9BACI</name>
<evidence type="ECO:0000259" key="7">
    <source>
        <dbReference type="Pfam" id="PF00156"/>
    </source>
</evidence>
<comment type="caution">
    <text evidence="8">The sequence shown here is derived from an EMBL/GenBank/DDBJ whole genome shotgun (WGS) entry which is preliminary data.</text>
</comment>
<feature type="binding site" evidence="5">
    <location>
        <position position="20"/>
    </location>
    <ligand>
        <name>xanthine</name>
        <dbReference type="ChEBI" id="CHEBI:17712"/>
    </ligand>
</feature>
<dbReference type="Gene3D" id="3.40.50.2020">
    <property type="match status" value="1"/>
</dbReference>
<dbReference type="Proteomes" id="UP000288024">
    <property type="component" value="Unassembled WGS sequence"/>
</dbReference>
<evidence type="ECO:0000256" key="2">
    <source>
        <dbReference type="ARBA" id="ARBA00022676"/>
    </source>
</evidence>
<keyword evidence="2 5" id="KW-0328">Glycosyltransferase</keyword>
<feature type="binding site" evidence="5">
    <location>
        <position position="156"/>
    </location>
    <ligand>
        <name>xanthine</name>
        <dbReference type="ChEBI" id="CHEBI:17712"/>
    </ligand>
</feature>
<feature type="binding site" evidence="5">
    <location>
        <begin position="128"/>
        <end position="132"/>
    </location>
    <ligand>
        <name>5-phospho-alpha-D-ribose 1-diphosphate</name>
        <dbReference type="ChEBI" id="CHEBI:58017"/>
    </ligand>
</feature>
<reference evidence="8 9" key="1">
    <citation type="submission" date="2019-01" db="EMBL/GenBank/DDBJ databases">
        <title>Bacillus sp. M5HDSG1-1, whole genome shotgun sequence.</title>
        <authorList>
            <person name="Tuo L."/>
        </authorList>
    </citation>
    <scope>NUCLEOTIDE SEQUENCE [LARGE SCALE GENOMIC DNA]</scope>
    <source>
        <strain evidence="8 9">M5HDSG1-1</strain>
    </source>
</reference>
<evidence type="ECO:0000313" key="9">
    <source>
        <dbReference type="Proteomes" id="UP000288024"/>
    </source>
</evidence>
<dbReference type="NCBIfam" id="TIGR01744">
    <property type="entry name" value="XPRTase"/>
    <property type="match status" value="1"/>
</dbReference>
<dbReference type="InterPro" id="IPR000836">
    <property type="entry name" value="PRTase_dom"/>
</dbReference>
<keyword evidence="4 5" id="KW-0660">Purine salvage</keyword>
<comment type="similarity">
    <text evidence="5">Belongs to the purine/pyrimidine phosphoribosyltransferase family. Xpt subfamily.</text>
</comment>
<feature type="domain" description="Phosphoribosyltransferase" evidence="7">
    <location>
        <begin position="54"/>
        <end position="167"/>
    </location>
</feature>
<evidence type="ECO:0000256" key="6">
    <source>
        <dbReference type="NCBIfam" id="TIGR01744"/>
    </source>
</evidence>
<dbReference type="Pfam" id="PF00156">
    <property type="entry name" value="Pribosyltran"/>
    <property type="match status" value="1"/>
</dbReference>
<evidence type="ECO:0000256" key="5">
    <source>
        <dbReference type="HAMAP-Rule" id="MF_01184"/>
    </source>
</evidence>
<dbReference type="GO" id="GO:0046110">
    <property type="term" value="P:xanthine metabolic process"/>
    <property type="evidence" value="ECO:0007669"/>
    <property type="project" value="UniProtKB-UniRule"/>
</dbReference>
<dbReference type="HAMAP" id="MF_01184">
    <property type="entry name" value="XPRTase"/>
    <property type="match status" value="1"/>
</dbReference>
<evidence type="ECO:0000256" key="4">
    <source>
        <dbReference type="ARBA" id="ARBA00022726"/>
    </source>
</evidence>
<dbReference type="PANTHER" id="PTHR43864">
    <property type="entry name" value="HYPOXANTHINE/GUANINE PHOSPHORIBOSYLTRANSFERASE"/>
    <property type="match status" value="1"/>
</dbReference>
<dbReference type="AlphaFoldDB" id="A0A437KCQ0"/>
<comment type="catalytic activity">
    <reaction evidence="5">
        <text>XMP + diphosphate = xanthine + 5-phospho-alpha-D-ribose 1-diphosphate</text>
        <dbReference type="Rhea" id="RHEA:10800"/>
        <dbReference type="ChEBI" id="CHEBI:17712"/>
        <dbReference type="ChEBI" id="CHEBI:33019"/>
        <dbReference type="ChEBI" id="CHEBI:57464"/>
        <dbReference type="ChEBI" id="CHEBI:58017"/>
        <dbReference type="EC" id="2.4.2.22"/>
    </reaction>
</comment>
<dbReference type="GO" id="GO:0000310">
    <property type="term" value="F:xanthine phosphoribosyltransferase activity"/>
    <property type="evidence" value="ECO:0007669"/>
    <property type="project" value="UniProtKB-UniRule"/>
</dbReference>
<dbReference type="CDD" id="cd06223">
    <property type="entry name" value="PRTases_typeI"/>
    <property type="match status" value="1"/>
</dbReference>
<dbReference type="GO" id="GO:0032265">
    <property type="term" value="P:XMP salvage"/>
    <property type="evidence" value="ECO:0007669"/>
    <property type="project" value="UniProtKB-UniRule"/>
</dbReference>
<dbReference type="EMBL" id="RZTZ01000003">
    <property type="protein sequence ID" value="RVT63800.1"/>
    <property type="molecule type" value="Genomic_DNA"/>
</dbReference>
<dbReference type="EC" id="2.4.2.22" evidence="5 6"/>
<keyword evidence="1 5" id="KW-0963">Cytoplasm</keyword>
<protein>
    <recommendedName>
        <fullName evidence="5 6">Xanthine phosphoribosyltransferase</fullName>
        <shortName evidence="5">XPRTase</shortName>
        <ecNumber evidence="5 6">2.4.2.22</ecNumber>
    </recommendedName>
</protein>
<feature type="binding site" evidence="5">
    <location>
        <position position="27"/>
    </location>
    <ligand>
        <name>xanthine</name>
        <dbReference type="ChEBI" id="CHEBI:17712"/>
    </ligand>
</feature>
<dbReference type="GO" id="GO:0006166">
    <property type="term" value="P:purine ribonucleoside salvage"/>
    <property type="evidence" value="ECO:0007669"/>
    <property type="project" value="UniProtKB-KW"/>
</dbReference>
<dbReference type="InterPro" id="IPR050118">
    <property type="entry name" value="Pur/Pyrimidine_PRTase"/>
</dbReference>
<organism evidence="8 9">
    <name type="scientific">Niallia taxi</name>
    <dbReference type="NCBI Taxonomy" id="2499688"/>
    <lineage>
        <taxon>Bacteria</taxon>
        <taxon>Bacillati</taxon>
        <taxon>Bacillota</taxon>
        <taxon>Bacilli</taxon>
        <taxon>Bacillales</taxon>
        <taxon>Bacillaceae</taxon>
        <taxon>Niallia</taxon>
    </lineage>
</organism>
<comment type="pathway">
    <text evidence="5">Purine metabolism; XMP biosynthesis via salvage pathway; XMP from xanthine: step 1/1.</text>
</comment>
<keyword evidence="9" id="KW-1185">Reference proteome</keyword>
<accession>A0A437KCQ0</accession>
<dbReference type="SUPFAM" id="SSF53271">
    <property type="entry name" value="PRTase-like"/>
    <property type="match status" value="1"/>
</dbReference>
<dbReference type="InterPro" id="IPR029057">
    <property type="entry name" value="PRTase-like"/>
</dbReference>
<dbReference type="PANTHER" id="PTHR43864:SF1">
    <property type="entry name" value="XANTHINE PHOSPHORIBOSYLTRANSFERASE"/>
    <property type="match status" value="1"/>
</dbReference>
<comment type="subunit">
    <text evidence="5">Homodimer.</text>
</comment>
<keyword evidence="3 5" id="KW-0808">Transferase</keyword>
<sequence length="202" mass="22190">MKLLTDKIEREGIVLGNNVLKVDSFINHQMDPQLMNEIGLEFARRFKDAGVTRILTIESSGIAPAIMAGLAMNVPVIFARKRKSLTLTSDLYTSTVYSFTKQESNEITVSKKYLLKEDRVLIIDDFLANGQAAIGLADLVEQAGAEVSGIGILIEKSFQPGADEILKKGYRLESLARIASLQDGKVKFAADREVQSIYSGGY</sequence>
<evidence type="ECO:0000313" key="8">
    <source>
        <dbReference type="EMBL" id="RVT63800.1"/>
    </source>
</evidence>
<gene>
    <name evidence="5" type="primary">xpt</name>
    <name evidence="8" type="ORF">EM808_11110</name>
</gene>
<dbReference type="UniPathway" id="UPA00602">
    <property type="reaction ID" value="UER00658"/>
</dbReference>
<comment type="subcellular location">
    <subcellularLocation>
        <location evidence="5">Cytoplasm</location>
    </subcellularLocation>
</comment>